<evidence type="ECO:0000259" key="6">
    <source>
        <dbReference type="Pfam" id="PF00724"/>
    </source>
</evidence>
<name>A0AAD7U1X7_9APHY</name>
<dbReference type="InterPro" id="IPR051799">
    <property type="entry name" value="NADH_flavin_oxidoreductase"/>
</dbReference>
<evidence type="ECO:0000256" key="1">
    <source>
        <dbReference type="ARBA" id="ARBA00005979"/>
    </source>
</evidence>
<keyword evidence="3" id="KW-0288">FMN</keyword>
<proteinExistence type="inferred from homology"/>
<evidence type="ECO:0000256" key="2">
    <source>
        <dbReference type="ARBA" id="ARBA00022630"/>
    </source>
</evidence>
<keyword evidence="8" id="KW-1185">Reference proteome</keyword>
<feature type="domain" description="NADH:flavin oxidoreductase/NADH oxidase N-terminal" evidence="6">
    <location>
        <begin position="187"/>
        <end position="424"/>
    </location>
</feature>
<dbReference type="SUPFAM" id="SSF51395">
    <property type="entry name" value="FMN-linked oxidoreductases"/>
    <property type="match status" value="1"/>
</dbReference>
<evidence type="ECO:0000256" key="5">
    <source>
        <dbReference type="SAM" id="MobiDB-lite"/>
    </source>
</evidence>
<dbReference type="AlphaFoldDB" id="A0AAD7U1X7"/>
<comment type="similarity">
    <text evidence="1">Belongs to the NADH:flavin oxidoreductase/NADH oxidase family.</text>
</comment>
<gene>
    <name evidence="7" type="ORF">ONZ51_g1525</name>
</gene>
<keyword evidence="4" id="KW-0560">Oxidoreductase</keyword>
<keyword evidence="2" id="KW-0285">Flavoprotein</keyword>
<dbReference type="PANTHER" id="PTHR43656:SF2">
    <property type="entry name" value="BINDING OXIDOREDUCTASE, PUTATIVE (AFU_ORTHOLOGUE AFUA_2G08260)-RELATED"/>
    <property type="match status" value="1"/>
</dbReference>
<reference evidence="7" key="1">
    <citation type="submission" date="2022-11" db="EMBL/GenBank/DDBJ databases">
        <title>Genome Sequence of Cubamyces cubensis.</title>
        <authorList>
            <person name="Buettner E."/>
        </authorList>
    </citation>
    <scope>NUCLEOTIDE SEQUENCE</scope>
    <source>
        <strain evidence="7">MPL-01</strain>
    </source>
</reference>
<evidence type="ECO:0000313" key="8">
    <source>
        <dbReference type="Proteomes" id="UP001215151"/>
    </source>
</evidence>
<feature type="region of interest" description="Disordered" evidence="5">
    <location>
        <begin position="118"/>
        <end position="147"/>
    </location>
</feature>
<evidence type="ECO:0000256" key="3">
    <source>
        <dbReference type="ARBA" id="ARBA00022643"/>
    </source>
</evidence>
<feature type="compositionally biased region" description="Low complexity" evidence="5">
    <location>
        <begin position="127"/>
        <end position="143"/>
    </location>
</feature>
<dbReference type="Proteomes" id="UP001215151">
    <property type="component" value="Unassembled WGS sequence"/>
</dbReference>
<dbReference type="InterPro" id="IPR001155">
    <property type="entry name" value="OxRdtase_FMN_N"/>
</dbReference>
<dbReference type="Gene3D" id="3.20.20.70">
    <property type="entry name" value="Aldolase class I"/>
    <property type="match status" value="1"/>
</dbReference>
<sequence length="530" mass="58436">MSEDFEHEDDRYDEAELLAHAQQIFTPVKLPCGRVVPNRLVKAPLYEHFCPPGGGPPHAGCFSLYARWGAGRWGMVITGNVQVDKRHLSLGRDMVIPEIITHETLAPWRQLADAIHSGTVGDEDKSSPSSSPNSISEAASSSSGRDRPLAVMQLSHSGRQSLNFFGGRKPFEPPLAPSPVRLGQSHAVSDGWFSRALHRITHQVPREMTHEDIRNTVAAFVRGAQIAAQSGFDGVQIHAAHGYLVNQFISPKSNTRTDEYSADRDPLRFLREIVYAIRAPGVVPEDFVLGVKLNSADYARDTAEPQESRALDHVREIGSWQLVDFIEVSGGDYEDPQFIDSTAAFKSPRQVIFESFAERSKEIIAKSSLIEAGRPPPLVCVTGGLNTLPKMASVTGNAHADLLGIGRLSVIHPLLPVELHASLKKRAAGETDSFLMSEPHKLEKNGLGMRPPSYFSWRGLERLFFCLLLLIWAVVPLRMPRIVGASGPVTWHSFMLRRVAFGQDVDYTMGTLGAVLRFYLMGVPYPPARS</sequence>
<dbReference type="PANTHER" id="PTHR43656">
    <property type="entry name" value="BINDING OXIDOREDUCTASE, PUTATIVE (AFU_ORTHOLOGUE AFUA_2G08260)-RELATED"/>
    <property type="match status" value="1"/>
</dbReference>
<evidence type="ECO:0000256" key="4">
    <source>
        <dbReference type="ARBA" id="ARBA00023002"/>
    </source>
</evidence>
<protein>
    <recommendedName>
        <fullName evidence="6">NADH:flavin oxidoreductase/NADH oxidase N-terminal domain-containing protein</fullName>
    </recommendedName>
</protein>
<dbReference type="InterPro" id="IPR013785">
    <property type="entry name" value="Aldolase_TIM"/>
</dbReference>
<dbReference type="GO" id="GO:0016491">
    <property type="term" value="F:oxidoreductase activity"/>
    <property type="evidence" value="ECO:0007669"/>
    <property type="project" value="UniProtKB-KW"/>
</dbReference>
<dbReference type="GO" id="GO:0010181">
    <property type="term" value="F:FMN binding"/>
    <property type="evidence" value="ECO:0007669"/>
    <property type="project" value="InterPro"/>
</dbReference>
<evidence type="ECO:0000313" key="7">
    <source>
        <dbReference type="EMBL" id="KAJ8495740.1"/>
    </source>
</evidence>
<comment type="caution">
    <text evidence="7">The sequence shown here is derived from an EMBL/GenBank/DDBJ whole genome shotgun (WGS) entry which is preliminary data.</text>
</comment>
<organism evidence="7 8">
    <name type="scientific">Trametes cubensis</name>
    <dbReference type="NCBI Taxonomy" id="1111947"/>
    <lineage>
        <taxon>Eukaryota</taxon>
        <taxon>Fungi</taxon>
        <taxon>Dikarya</taxon>
        <taxon>Basidiomycota</taxon>
        <taxon>Agaricomycotina</taxon>
        <taxon>Agaricomycetes</taxon>
        <taxon>Polyporales</taxon>
        <taxon>Polyporaceae</taxon>
        <taxon>Trametes</taxon>
    </lineage>
</organism>
<accession>A0AAD7U1X7</accession>
<dbReference type="EMBL" id="JAPEVG010000021">
    <property type="protein sequence ID" value="KAJ8495740.1"/>
    <property type="molecule type" value="Genomic_DNA"/>
</dbReference>
<dbReference type="Pfam" id="PF00724">
    <property type="entry name" value="Oxidored_FMN"/>
    <property type="match status" value="1"/>
</dbReference>